<accession>A0ACB7ZCR5</accession>
<keyword evidence="2" id="KW-1185">Reference proteome</keyword>
<evidence type="ECO:0000313" key="2">
    <source>
        <dbReference type="Proteomes" id="UP000828048"/>
    </source>
</evidence>
<protein>
    <submittedName>
        <fullName evidence="1">Uncharacterized protein</fullName>
    </submittedName>
</protein>
<evidence type="ECO:0000313" key="1">
    <source>
        <dbReference type="EMBL" id="KAH7863754.1"/>
    </source>
</evidence>
<organism evidence="1 2">
    <name type="scientific">Vaccinium darrowii</name>
    <dbReference type="NCBI Taxonomy" id="229202"/>
    <lineage>
        <taxon>Eukaryota</taxon>
        <taxon>Viridiplantae</taxon>
        <taxon>Streptophyta</taxon>
        <taxon>Embryophyta</taxon>
        <taxon>Tracheophyta</taxon>
        <taxon>Spermatophyta</taxon>
        <taxon>Magnoliopsida</taxon>
        <taxon>eudicotyledons</taxon>
        <taxon>Gunneridae</taxon>
        <taxon>Pentapetalae</taxon>
        <taxon>asterids</taxon>
        <taxon>Ericales</taxon>
        <taxon>Ericaceae</taxon>
        <taxon>Vaccinioideae</taxon>
        <taxon>Vaccinieae</taxon>
        <taxon>Vaccinium</taxon>
    </lineage>
</organism>
<dbReference type="EMBL" id="CM037162">
    <property type="protein sequence ID" value="KAH7863754.1"/>
    <property type="molecule type" value="Genomic_DNA"/>
</dbReference>
<sequence>MTKQKYKEKEHELVWSAFKKDFEGKYIPPAVKDQKRIEFLSLKQGNMIVAEYQRKFDELSRFAGKLVEKEKDKVCHFLRGLRPDTQGRVSLLDTETLSQLVTKALTT</sequence>
<proteinExistence type="predicted"/>
<comment type="caution">
    <text evidence="1">The sequence shown here is derived from an EMBL/GenBank/DDBJ whole genome shotgun (WGS) entry which is preliminary data.</text>
</comment>
<reference evidence="1 2" key="1">
    <citation type="journal article" date="2021" name="Hortic Res">
        <title>High-quality reference genome and annotation aids understanding of berry development for evergreen blueberry (Vaccinium darrowii).</title>
        <authorList>
            <person name="Yu J."/>
            <person name="Hulse-Kemp A.M."/>
            <person name="Babiker E."/>
            <person name="Staton M."/>
        </authorList>
    </citation>
    <scope>NUCLEOTIDE SEQUENCE [LARGE SCALE GENOMIC DNA]</scope>
    <source>
        <strain evidence="2">cv. NJ 8807/NJ 8810</strain>
        <tissue evidence="1">Young leaf</tissue>
    </source>
</reference>
<name>A0ACB7ZCR5_9ERIC</name>
<dbReference type="Proteomes" id="UP000828048">
    <property type="component" value="Chromosome 12"/>
</dbReference>
<gene>
    <name evidence="1" type="ORF">Vadar_021601</name>
</gene>